<feature type="compositionally biased region" description="Low complexity" evidence="3">
    <location>
        <begin position="161"/>
        <end position="170"/>
    </location>
</feature>
<accession>A0AAV0S035</accession>
<dbReference type="PANTHER" id="PTHR46236">
    <property type="entry name" value="TRAF-LIKE SUPERFAMILY PROTEIN"/>
    <property type="match status" value="1"/>
</dbReference>
<keyword evidence="6" id="KW-1185">Reference proteome</keyword>
<dbReference type="InterPro" id="IPR050804">
    <property type="entry name" value="MCC"/>
</dbReference>
<dbReference type="EMBL" id="CAMGYJ010000011">
    <property type="protein sequence ID" value="CAI0625900.1"/>
    <property type="molecule type" value="Genomic_DNA"/>
</dbReference>
<evidence type="ECO:0000256" key="1">
    <source>
        <dbReference type="ARBA" id="ARBA00023054"/>
    </source>
</evidence>
<dbReference type="PROSITE" id="PS50144">
    <property type="entry name" value="MATH"/>
    <property type="match status" value="1"/>
</dbReference>
<dbReference type="PANTHER" id="PTHR46236:SF35">
    <property type="entry name" value="MATH DOMAIN-CONTAINING PROTEIN"/>
    <property type="match status" value="1"/>
</dbReference>
<keyword evidence="1 2" id="KW-0175">Coiled coil</keyword>
<feature type="region of interest" description="Disordered" evidence="3">
    <location>
        <begin position="209"/>
        <end position="350"/>
    </location>
</feature>
<evidence type="ECO:0000256" key="3">
    <source>
        <dbReference type="SAM" id="MobiDB-lite"/>
    </source>
</evidence>
<evidence type="ECO:0000313" key="5">
    <source>
        <dbReference type="EMBL" id="CAI0625900.1"/>
    </source>
</evidence>
<feature type="region of interest" description="Disordered" evidence="3">
    <location>
        <begin position="370"/>
        <end position="392"/>
    </location>
</feature>
<evidence type="ECO:0000259" key="4">
    <source>
        <dbReference type="PROSITE" id="PS50144"/>
    </source>
</evidence>
<feature type="compositionally biased region" description="Basic and acidic residues" evidence="3">
    <location>
        <begin position="209"/>
        <end position="219"/>
    </location>
</feature>
<protein>
    <recommendedName>
        <fullName evidence="4">MATH domain-containing protein</fullName>
    </recommendedName>
</protein>
<feature type="region of interest" description="Disordered" evidence="3">
    <location>
        <begin position="152"/>
        <end position="179"/>
    </location>
</feature>
<evidence type="ECO:0000313" key="6">
    <source>
        <dbReference type="Proteomes" id="UP001154282"/>
    </source>
</evidence>
<comment type="caution">
    <text evidence="5">The sequence shown here is derived from an EMBL/GenBank/DDBJ whole genome shotgun (WGS) entry which is preliminary data.</text>
</comment>
<evidence type="ECO:0000256" key="2">
    <source>
        <dbReference type="SAM" id="Coils"/>
    </source>
</evidence>
<feature type="compositionally biased region" description="Acidic residues" evidence="3">
    <location>
        <begin position="253"/>
        <end position="266"/>
    </location>
</feature>
<dbReference type="Gene3D" id="2.60.210.10">
    <property type="entry name" value="Apoptosis, Tumor Necrosis Factor Receptor Associated Protein 2, Chain A"/>
    <property type="match status" value="1"/>
</dbReference>
<organism evidence="5 6">
    <name type="scientific">Linum tenue</name>
    <dbReference type="NCBI Taxonomy" id="586396"/>
    <lineage>
        <taxon>Eukaryota</taxon>
        <taxon>Viridiplantae</taxon>
        <taxon>Streptophyta</taxon>
        <taxon>Embryophyta</taxon>
        <taxon>Tracheophyta</taxon>
        <taxon>Spermatophyta</taxon>
        <taxon>Magnoliopsida</taxon>
        <taxon>eudicotyledons</taxon>
        <taxon>Gunneridae</taxon>
        <taxon>Pentapetalae</taxon>
        <taxon>rosids</taxon>
        <taxon>fabids</taxon>
        <taxon>Malpighiales</taxon>
        <taxon>Linaceae</taxon>
        <taxon>Linum</taxon>
    </lineage>
</organism>
<dbReference type="InterPro" id="IPR002083">
    <property type="entry name" value="MATH/TRAF_dom"/>
</dbReference>
<gene>
    <name evidence="5" type="ORF">LITE_LOCUS50622</name>
</gene>
<dbReference type="Proteomes" id="UP001154282">
    <property type="component" value="Unassembled WGS sequence"/>
</dbReference>
<feature type="compositionally biased region" description="Low complexity" evidence="3">
    <location>
        <begin position="224"/>
        <end position="234"/>
    </location>
</feature>
<dbReference type="Pfam" id="PF22486">
    <property type="entry name" value="MATH_2"/>
    <property type="match status" value="1"/>
</dbReference>
<feature type="coiled-coil region" evidence="2">
    <location>
        <begin position="510"/>
        <end position="548"/>
    </location>
</feature>
<feature type="compositionally biased region" description="Acidic residues" evidence="3">
    <location>
        <begin position="279"/>
        <end position="296"/>
    </location>
</feature>
<sequence>METKKVQWQILEITKWEEGTLKSERFVAGDCEWIIVAKLKNVCGEDYLSLFLRCCSDKGARDYGCRDIFADYSFIVVNRLWGAKSSLIEGGKRHFRVGGKGWGFKSLIRLGDILKPLKGFLANDDILIRAHVSTVKQESTWLSDLDDRTREEYTPRTHHQAGAAAIAAAADSDTTEETDIGSEAPLIRAHVSKGHVLLQEESTWLSDFEDRTQEEDTPRTHHQAGAAAIAAAAADSDTTEETDINSEASADHQEEEEEASDSDTSEETNMNSDAPADHQEEEEEASDSDTSEETDMNSDAPADHQEEEEEASDSDTAEETDMNSDAPADHHQQPNGVIAGSIAEPMNERLSSGRRIDCGAHQDPERLQATTLSGQEEQPTDQPDGANNLPMEDCLPEQRSEAVEQPAAMVLDSATEGPAATPLPSQGLILELKRGVSGSMHVIETSHATEASVAQRNEDMEARLVHRQKQLSCLEGEFFRLGEEGKKLDAEIQQLIARKIRVEDQTKTTVGALRKTRERACKELEEAKEQSNKRKRASENRLVAEENLVQFNTSWKLLKSTLGL</sequence>
<proteinExistence type="predicted"/>
<dbReference type="SUPFAM" id="SSF49599">
    <property type="entry name" value="TRAF domain-like"/>
    <property type="match status" value="1"/>
</dbReference>
<reference evidence="5" key="1">
    <citation type="submission" date="2022-08" db="EMBL/GenBank/DDBJ databases">
        <authorList>
            <person name="Gutierrez-Valencia J."/>
        </authorList>
    </citation>
    <scope>NUCLEOTIDE SEQUENCE</scope>
</reference>
<dbReference type="CDD" id="cd00121">
    <property type="entry name" value="MATH"/>
    <property type="match status" value="1"/>
</dbReference>
<feature type="compositionally biased region" description="Acidic residues" evidence="3">
    <location>
        <begin position="305"/>
        <end position="322"/>
    </location>
</feature>
<feature type="domain" description="MATH" evidence="4">
    <location>
        <begin position="3"/>
        <end position="132"/>
    </location>
</feature>
<name>A0AAV0S035_9ROSI</name>
<dbReference type="AlphaFoldDB" id="A0AAV0S035"/>
<dbReference type="InterPro" id="IPR008974">
    <property type="entry name" value="TRAF-like"/>
</dbReference>
<feature type="compositionally biased region" description="Polar residues" evidence="3">
    <location>
        <begin position="370"/>
        <end position="381"/>
    </location>
</feature>